<evidence type="ECO:0000256" key="2">
    <source>
        <dbReference type="SAM" id="SignalP"/>
    </source>
</evidence>
<dbReference type="SUPFAM" id="SSF54106">
    <property type="entry name" value="LysM domain"/>
    <property type="match status" value="3"/>
</dbReference>
<organism evidence="3 4">
    <name type="scientific">Hymenobacter busanensis</name>
    <dbReference type="NCBI Taxonomy" id="2607656"/>
    <lineage>
        <taxon>Bacteria</taxon>
        <taxon>Pseudomonadati</taxon>
        <taxon>Bacteroidota</taxon>
        <taxon>Cytophagia</taxon>
        <taxon>Cytophagales</taxon>
        <taxon>Hymenobacteraceae</taxon>
        <taxon>Hymenobacter</taxon>
    </lineage>
</organism>
<evidence type="ECO:0000313" key="4">
    <source>
        <dbReference type="Proteomes" id="UP000326380"/>
    </source>
</evidence>
<name>A0A7L5A0X5_9BACT</name>
<feature type="region of interest" description="Disordered" evidence="1">
    <location>
        <begin position="698"/>
        <end position="724"/>
    </location>
</feature>
<dbReference type="Pfam" id="PF01464">
    <property type="entry name" value="SLT"/>
    <property type="match status" value="1"/>
</dbReference>
<dbReference type="InterPro" id="IPR036779">
    <property type="entry name" value="LysM_dom_sf"/>
</dbReference>
<dbReference type="EMBL" id="VTWU01000002">
    <property type="protein sequence ID" value="KAA9338405.1"/>
    <property type="molecule type" value="Genomic_DNA"/>
</dbReference>
<dbReference type="Proteomes" id="UP000326380">
    <property type="component" value="Unassembled WGS sequence"/>
</dbReference>
<keyword evidence="2" id="KW-0732">Signal</keyword>
<dbReference type="InterPro" id="IPR023346">
    <property type="entry name" value="Lysozyme-like_dom_sf"/>
</dbReference>
<feature type="chain" id="PRO_5043781065" evidence="2">
    <location>
        <begin position="22"/>
        <end position="776"/>
    </location>
</feature>
<feature type="compositionally biased region" description="Low complexity" evidence="1">
    <location>
        <begin position="698"/>
        <end position="710"/>
    </location>
</feature>
<dbReference type="InterPro" id="IPR018392">
    <property type="entry name" value="LysM"/>
</dbReference>
<accession>A0A7L5A0X5</accession>
<protein>
    <submittedName>
        <fullName evidence="3">LysM peptidoglycan-binding domain-containing protein</fullName>
    </submittedName>
</protein>
<dbReference type="PROSITE" id="PS51782">
    <property type="entry name" value="LYSM"/>
    <property type="match status" value="3"/>
</dbReference>
<dbReference type="SUPFAM" id="SSF53955">
    <property type="entry name" value="Lysozyme-like"/>
    <property type="match status" value="1"/>
</dbReference>
<dbReference type="Gene3D" id="1.10.530.10">
    <property type="match status" value="1"/>
</dbReference>
<dbReference type="PANTHER" id="PTHR33734">
    <property type="entry name" value="LYSM DOMAIN-CONTAINING GPI-ANCHORED PROTEIN 2"/>
    <property type="match status" value="1"/>
</dbReference>
<keyword evidence="4" id="KW-1185">Reference proteome</keyword>
<dbReference type="Pfam" id="PF01476">
    <property type="entry name" value="LysM"/>
    <property type="match status" value="3"/>
</dbReference>
<comment type="caution">
    <text evidence="3">The sequence shown here is derived from an EMBL/GenBank/DDBJ whole genome shotgun (WGS) entry which is preliminary data.</text>
</comment>
<sequence length="776" mass="82312">MKRLLPLLLWVLPLLAAAQRAAPVLPTVTVPAELAFAGLRLRLTEAGRAAVQQKVNALRLHPSSFQVRVALADAAFPLIDRVLQEEGVPTDFRYLCLQESGLQGDAQSIHDAVGYWQFKLESATDFGLLVNEQVDERKHLVTATRGAAKYLQRSQRMYQNWLNSLLSYNLGPGGVKPYTLPTDANATEMEVTDKTHPYVLTFLAHKLAYEPAVGANPRPAMRLREYPAVPGQSLAVLAQALQTEPAEMAKYNRWLLGPAVPTDKTYTALVPVTDSLQLLAMAVQQKQNATKLVIKPDTDPHNAAFVTVNGLRAVVALPNESKEELARRAGVKLRRFMQYNDLMPFDNIVVGQPYFVQKKRDKAETEYHVAQTGESLASVSQKYGVRAKAIRSKNRMAANEALLPGRVLWLQHSRPREVAVEFKNADLNAAALERPVGQPAPAEPAAKPVPATPKRKAPEADVYTGRTAEAQRVIDDAPEASEDSTGGKGLLGRLRRRPASADTTADSSVENLNDVSAEAAAPAAQPPVAPARGVYTGGTAKKPLPASSPIADEPQPDTDAVATESAPVKPSPSKAEAAPKPATAPAVTAAPAVVKAAPQASAAAASTAKPVAARPAVVPPGLPASATATATVPVPADGLHTVQPGETLYGVARRYALAPADLVAWNNLPRNPALRPGQVLRLTSNSAAKAIAETVATPAATPAKPAAPAATPKPAPAEPAPAATAGGVVKHTVAAGESMYAISRKYGVTIKQIMEWNNKPDFNVRPGEVLTLKPAK</sequence>
<dbReference type="CDD" id="cd16894">
    <property type="entry name" value="MltD-like"/>
    <property type="match status" value="1"/>
</dbReference>
<dbReference type="PANTHER" id="PTHR33734:SF22">
    <property type="entry name" value="MEMBRANE-BOUND LYTIC MUREIN TRANSGLYCOSYLASE D"/>
    <property type="match status" value="1"/>
</dbReference>
<proteinExistence type="predicted"/>
<dbReference type="AlphaFoldDB" id="A0A7L5A0X5"/>
<feature type="compositionally biased region" description="Low complexity" evidence="1">
    <location>
        <begin position="565"/>
        <end position="583"/>
    </location>
</feature>
<gene>
    <name evidence="3" type="ORF">F0P96_06100</name>
</gene>
<feature type="region of interest" description="Disordered" evidence="1">
    <location>
        <begin position="436"/>
        <end position="583"/>
    </location>
</feature>
<dbReference type="InterPro" id="IPR008258">
    <property type="entry name" value="Transglycosylase_SLT_dom_1"/>
</dbReference>
<feature type="compositionally biased region" description="Low complexity" evidence="1">
    <location>
        <begin position="439"/>
        <end position="449"/>
    </location>
</feature>
<feature type="signal peptide" evidence="2">
    <location>
        <begin position="1"/>
        <end position="21"/>
    </location>
</feature>
<dbReference type="RefSeq" id="WP_151077929.1">
    <property type="nucleotide sequence ID" value="NZ_CP047647.1"/>
</dbReference>
<feature type="compositionally biased region" description="Polar residues" evidence="1">
    <location>
        <begin position="501"/>
        <end position="514"/>
    </location>
</feature>
<dbReference type="CDD" id="cd00118">
    <property type="entry name" value="LysM"/>
    <property type="match status" value="2"/>
</dbReference>
<evidence type="ECO:0000256" key="1">
    <source>
        <dbReference type="SAM" id="MobiDB-lite"/>
    </source>
</evidence>
<dbReference type="SMART" id="SM00257">
    <property type="entry name" value="LysM"/>
    <property type="match status" value="4"/>
</dbReference>
<reference evidence="3 4" key="1">
    <citation type="submission" date="2019-09" db="EMBL/GenBank/DDBJ databases">
        <title>Genome sequence of Hymenobacter sp. M3.</title>
        <authorList>
            <person name="Srinivasan S."/>
        </authorList>
    </citation>
    <scope>NUCLEOTIDE SEQUENCE [LARGE SCALE GENOMIC DNA]</scope>
    <source>
        <strain evidence="3 4">M3</strain>
    </source>
</reference>
<evidence type="ECO:0000313" key="3">
    <source>
        <dbReference type="EMBL" id="KAA9338405.1"/>
    </source>
</evidence>
<dbReference type="Gene3D" id="3.10.350.10">
    <property type="entry name" value="LysM domain"/>
    <property type="match status" value="3"/>
</dbReference>